<evidence type="ECO:0000256" key="5">
    <source>
        <dbReference type="ARBA" id="ARBA00023163"/>
    </source>
</evidence>
<sequence length="187" mass="20086">MLCAFLDRVQPRPGRRPDRRAGAGAAARRAGRDRPEPSTAEPRYSAMTRNGQDDSSLPTIVVVNDDPALRHALRFALGVEGFAVRTFARGEEALHAPDLPDLACVVAEATLADMSGLDLVGRLRRGRARLPAVLITSNPSLRLRRDAADAGVPLIEQPLRGDSVVNGVLALLTGRGEAEPRAHRHKA</sequence>
<organism evidence="9 10">
    <name type="scientific">Rhodoplanes roseus</name>
    <dbReference type="NCBI Taxonomy" id="29409"/>
    <lineage>
        <taxon>Bacteria</taxon>
        <taxon>Pseudomonadati</taxon>
        <taxon>Pseudomonadota</taxon>
        <taxon>Alphaproteobacteria</taxon>
        <taxon>Hyphomicrobiales</taxon>
        <taxon>Nitrobacteraceae</taxon>
        <taxon>Rhodoplanes</taxon>
    </lineage>
</organism>
<comment type="caution">
    <text evidence="6">Lacks conserved residue(s) required for the propagation of feature annotation.</text>
</comment>
<dbReference type="InterPro" id="IPR001789">
    <property type="entry name" value="Sig_transdc_resp-reg_receiver"/>
</dbReference>
<feature type="region of interest" description="Disordered" evidence="7">
    <location>
        <begin position="1"/>
        <end position="52"/>
    </location>
</feature>
<dbReference type="AlphaFoldDB" id="A0A327L605"/>
<dbReference type="GO" id="GO:0032993">
    <property type="term" value="C:protein-DNA complex"/>
    <property type="evidence" value="ECO:0007669"/>
    <property type="project" value="TreeGrafter"/>
</dbReference>
<dbReference type="InterPro" id="IPR039420">
    <property type="entry name" value="WalR-like"/>
</dbReference>
<proteinExistence type="predicted"/>
<dbReference type="InterPro" id="IPR011006">
    <property type="entry name" value="CheY-like_superfamily"/>
</dbReference>
<dbReference type="GO" id="GO:0006355">
    <property type="term" value="P:regulation of DNA-templated transcription"/>
    <property type="evidence" value="ECO:0007669"/>
    <property type="project" value="TreeGrafter"/>
</dbReference>
<dbReference type="SUPFAM" id="SSF52172">
    <property type="entry name" value="CheY-like"/>
    <property type="match status" value="1"/>
</dbReference>
<comment type="caution">
    <text evidence="9">The sequence shown here is derived from an EMBL/GenBank/DDBJ whole genome shotgun (WGS) entry which is preliminary data.</text>
</comment>
<dbReference type="GO" id="GO:0000976">
    <property type="term" value="F:transcription cis-regulatory region binding"/>
    <property type="evidence" value="ECO:0007669"/>
    <property type="project" value="TreeGrafter"/>
</dbReference>
<dbReference type="GO" id="GO:0000156">
    <property type="term" value="F:phosphorelay response regulator activity"/>
    <property type="evidence" value="ECO:0007669"/>
    <property type="project" value="TreeGrafter"/>
</dbReference>
<gene>
    <name evidence="9" type="ORF">CH341_16310</name>
</gene>
<keyword evidence="5" id="KW-0804">Transcription</keyword>
<dbReference type="PANTHER" id="PTHR48111:SF1">
    <property type="entry name" value="TWO-COMPONENT RESPONSE REGULATOR ORR33"/>
    <property type="match status" value="1"/>
</dbReference>
<evidence type="ECO:0000313" key="10">
    <source>
        <dbReference type="Proteomes" id="UP000249130"/>
    </source>
</evidence>
<evidence type="ECO:0000256" key="3">
    <source>
        <dbReference type="ARBA" id="ARBA00023015"/>
    </source>
</evidence>
<dbReference type="Gene3D" id="3.40.50.2300">
    <property type="match status" value="1"/>
</dbReference>
<evidence type="ECO:0000256" key="7">
    <source>
        <dbReference type="SAM" id="MobiDB-lite"/>
    </source>
</evidence>
<keyword evidence="2" id="KW-0902">Two-component regulatory system</keyword>
<evidence type="ECO:0000313" key="9">
    <source>
        <dbReference type="EMBL" id="RAI43058.1"/>
    </source>
</evidence>
<dbReference type="PANTHER" id="PTHR48111">
    <property type="entry name" value="REGULATOR OF RPOS"/>
    <property type="match status" value="1"/>
</dbReference>
<dbReference type="Pfam" id="PF00072">
    <property type="entry name" value="Response_reg"/>
    <property type="match status" value="1"/>
</dbReference>
<reference evidence="9 10" key="1">
    <citation type="submission" date="2017-07" db="EMBL/GenBank/DDBJ databases">
        <title>Draft Genome Sequences of Select Purple Nonsulfur Bacteria.</title>
        <authorList>
            <person name="Lasarre B."/>
            <person name="Mckinlay J.B."/>
        </authorList>
    </citation>
    <scope>NUCLEOTIDE SEQUENCE [LARGE SCALE GENOMIC DNA]</scope>
    <source>
        <strain evidence="9 10">DSM 5909</strain>
    </source>
</reference>
<accession>A0A327L605</accession>
<dbReference type="Proteomes" id="UP000249130">
    <property type="component" value="Unassembled WGS sequence"/>
</dbReference>
<feature type="domain" description="Response regulatory" evidence="8">
    <location>
        <begin position="59"/>
        <end position="172"/>
    </location>
</feature>
<keyword evidence="1" id="KW-0597">Phosphoprotein</keyword>
<evidence type="ECO:0000256" key="1">
    <source>
        <dbReference type="ARBA" id="ARBA00022553"/>
    </source>
</evidence>
<dbReference type="EMBL" id="NPEX01000109">
    <property type="protein sequence ID" value="RAI43058.1"/>
    <property type="molecule type" value="Genomic_DNA"/>
</dbReference>
<keyword evidence="10" id="KW-1185">Reference proteome</keyword>
<evidence type="ECO:0000256" key="6">
    <source>
        <dbReference type="PROSITE-ProRule" id="PRU00169"/>
    </source>
</evidence>
<dbReference type="PROSITE" id="PS50110">
    <property type="entry name" value="RESPONSE_REGULATORY"/>
    <property type="match status" value="1"/>
</dbReference>
<keyword evidence="3" id="KW-0805">Transcription regulation</keyword>
<evidence type="ECO:0000259" key="8">
    <source>
        <dbReference type="PROSITE" id="PS50110"/>
    </source>
</evidence>
<protein>
    <recommendedName>
        <fullName evidence="8">Response regulatory domain-containing protein</fullName>
    </recommendedName>
</protein>
<evidence type="ECO:0000256" key="4">
    <source>
        <dbReference type="ARBA" id="ARBA00023125"/>
    </source>
</evidence>
<name>A0A327L605_9BRAD</name>
<evidence type="ECO:0000256" key="2">
    <source>
        <dbReference type="ARBA" id="ARBA00023012"/>
    </source>
</evidence>
<dbReference type="SMART" id="SM00448">
    <property type="entry name" value="REC"/>
    <property type="match status" value="1"/>
</dbReference>
<keyword evidence="4" id="KW-0238">DNA-binding</keyword>
<dbReference type="GO" id="GO:0005829">
    <property type="term" value="C:cytosol"/>
    <property type="evidence" value="ECO:0007669"/>
    <property type="project" value="TreeGrafter"/>
</dbReference>